<dbReference type="RefSeq" id="WP_022399022.1">
    <property type="nucleotide sequence ID" value="NZ_DAWBJR010000015.1"/>
</dbReference>
<keyword evidence="2" id="KW-1185">Reference proteome</keyword>
<accession>A0A4Q1REZ6</accession>
<dbReference type="OrthoDB" id="1771153at2"/>
<evidence type="ECO:0000313" key="2">
    <source>
        <dbReference type="Proteomes" id="UP000290106"/>
    </source>
</evidence>
<proteinExistence type="predicted"/>
<name>A0A4Q1REZ6_9FIRM</name>
<sequence>MKNEKKQKDDFRKELDAYQAQGIPLWLDGEPSSPKEIWKAHKIAEDVSYMRDYVPDPEGRLLRLEFDAVKKEDGYPQKS</sequence>
<protein>
    <submittedName>
        <fullName evidence="1">Uncharacterized protein</fullName>
    </submittedName>
</protein>
<dbReference type="Proteomes" id="UP000290106">
    <property type="component" value="Unassembled WGS sequence"/>
</dbReference>
<reference evidence="1 2" key="1">
    <citation type="submission" date="2019-01" db="EMBL/GenBank/DDBJ databases">
        <title>Blautia sp. nov. KGMB01111 isolated human feces.</title>
        <authorList>
            <person name="Park J.-E."/>
            <person name="Kim J.-S."/>
            <person name="Park S.-H."/>
        </authorList>
    </citation>
    <scope>NUCLEOTIDE SEQUENCE [LARGE SCALE GENOMIC DNA]</scope>
    <source>
        <strain evidence="1 2">KGMB01111</strain>
    </source>
</reference>
<dbReference type="EMBL" id="SDKC01000001">
    <property type="protein sequence ID" value="RXS74140.1"/>
    <property type="molecule type" value="Genomic_DNA"/>
</dbReference>
<gene>
    <name evidence="1" type="ORF">ETP43_02035</name>
</gene>
<dbReference type="AlphaFoldDB" id="A0A4Q1REZ6"/>
<evidence type="ECO:0000313" key="1">
    <source>
        <dbReference type="EMBL" id="RXS74140.1"/>
    </source>
</evidence>
<organism evidence="1 2">
    <name type="scientific">Blautia faecicola</name>
    <dbReference type="NCBI Taxonomy" id="2509240"/>
    <lineage>
        <taxon>Bacteria</taxon>
        <taxon>Bacillati</taxon>
        <taxon>Bacillota</taxon>
        <taxon>Clostridia</taxon>
        <taxon>Lachnospirales</taxon>
        <taxon>Lachnospiraceae</taxon>
        <taxon>Blautia</taxon>
    </lineage>
</organism>
<comment type="caution">
    <text evidence="1">The sequence shown here is derived from an EMBL/GenBank/DDBJ whole genome shotgun (WGS) entry which is preliminary data.</text>
</comment>